<reference evidence="3" key="1">
    <citation type="submission" date="2017-02" db="UniProtKB">
        <authorList>
            <consortium name="WormBaseParasite"/>
        </authorList>
    </citation>
    <scope>IDENTIFICATION</scope>
</reference>
<keyword evidence="2" id="KW-1185">Reference proteome</keyword>
<protein>
    <submittedName>
        <fullName evidence="3">RUN domain-containing protein</fullName>
    </submittedName>
</protein>
<dbReference type="Proteomes" id="UP000268014">
    <property type="component" value="Unassembled WGS sequence"/>
</dbReference>
<gene>
    <name evidence="1" type="ORF">HPLM_LOCUS6699</name>
</gene>
<accession>A0A0N4W8Y6</accession>
<sequence>MREDLQHLADTKASRSLPVSDADIRGLALLVVLTARDVYNAKLAGDPTCSWFSLDSPADVMKHFERNLPLDEVCCRLL</sequence>
<dbReference type="AlphaFoldDB" id="A0A0N4W8Y6"/>
<organism evidence="3">
    <name type="scientific">Haemonchus placei</name>
    <name type="common">Barber's pole worm</name>
    <dbReference type="NCBI Taxonomy" id="6290"/>
    <lineage>
        <taxon>Eukaryota</taxon>
        <taxon>Metazoa</taxon>
        <taxon>Ecdysozoa</taxon>
        <taxon>Nematoda</taxon>
        <taxon>Chromadorea</taxon>
        <taxon>Rhabditida</taxon>
        <taxon>Rhabditina</taxon>
        <taxon>Rhabditomorpha</taxon>
        <taxon>Strongyloidea</taxon>
        <taxon>Trichostrongylidae</taxon>
        <taxon>Haemonchus</taxon>
    </lineage>
</organism>
<proteinExistence type="predicted"/>
<dbReference type="OrthoDB" id="5817763at2759"/>
<evidence type="ECO:0000313" key="2">
    <source>
        <dbReference type="Proteomes" id="UP000268014"/>
    </source>
</evidence>
<reference evidence="1 2" key="2">
    <citation type="submission" date="2018-11" db="EMBL/GenBank/DDBJ databases">
        <authorList>
            <consortium name="Pathogen Informatics"/>
        </authorList>
    </citation>
    <scope>NUCLEOTIDE SEQUENCE [LARGE SCALE GENOMIC DNA]</scope>
    <source>
        <strain evidence="1 2">MHpl1</strain>
    </source>
</reference>
<evidence type="ECO:0000313" key="1">
    <source>
        <dbReference type="EMBL" id="VDO29767.1"/>
    </source>
</evidence>
<name>A0A0N4W8Y6_HAEPC</name>
<dbReference type="WBParaSite" id="HPLM_0000670701-mRNA-1">
    <property type="protein sequence ID" value="HPLM_0000670701-mRNA-1"/>
    <property type="gene ID" value="HPLM_0000670701"/>
</dbReference>
<evidence type="ECO:0000313" key="3">
    <source>
        <dbReference type="WBParaSite" id="HPLM_0000670701-mRNA-1"/>
    </source>
</evidence>
<dbReference type="EMBL" id="UZAF01016533">
    <property type="protein sequence ID" value="VDO29767.1"/>
    <property type="molecule type" value="Genomic_DNA"/>
</dbReference>